<reference evidence="1" key="1">
    <citation type="journal article" date="2020" name="Stud. Mycol.">
        <title>101 Dothideomycetes genomes: a test case for predicting lifestyles and emergence of pathogens.</title>
        <authorList>
            <person name="Haridas S."/>
            <person name="Albert R."/>
            <person name="Binder M."/>
            <person name="Bloem J."/>
            <person name="Labutti K."/>
            <person name="Salamov A."/>
            <person name="Andreopoulos B."/>
            <person name="Baker S."/>
            <person name="Barry K."/>
            <person name="Bills G."/>
            <person name="Bluhm B."/>
            <person name="Cannon C."/>
            <person name="Castanera R."/>
            <person name="Culley D."/>
            <person name="Daum C."/>
            <person name="Ezra D."/>
            <person name="Gonzalez J."/>
            <person name="Henrissat B."/>
            <person name="Kuo A."/>
            <person name="Liang C."/>
            <person name="Lipzen A."/>
            <person name="Lutzoni F."/>
            <person name="Magnuson J."/>
            <person name="Mondo S."/>
            <person name="Nolan M."/>
            <person name="Ohm R."/>
            <person name="Pangilinan J."/>
            <person name="Park H.-J."/>
            <person name="Ramirez L."/>
            <person name="Alfaro M."/>
            <person name="Sun H."/>
            <person name="Tritt A."/>
            <person name="Yoshinaga Y."/>
            <person name="Zwiers L.-H."/>
            <person name="Turgeon B."/>
            <person name="Goodwin S."/>
            <person name="Spatafora J."/>
            <person name="Crous P."/>
            <person name="Grigoriev I."/>
        </authorList>
    </citation>
    <scope>NUCLEOTIDE SEQUENCE</scope>
    <source>
        <strain evidence="1">ATCC 200398</strain>
    </source>
</reference>
<keyword evidence="2" id="KW-1185">Reference proteome</keyword>
<evidence type="ECO:0000313" key="1">
    <source>
        <dbReference type="EMBL" id="KAF2468471.1"/>
    </source>
</evidence>
<dbReference type="Proteomes" id="UP000799755">
    <property type="component" value="Unassembled WGS sequence"/>
</dbReference>
<organism evidence="1 2">
    <name type="scientific">Lindgomyces ingoldianus</name>
    <dbReference type="NCBI Taxonomy" id="673940"/>
    <lineage>
        <taxon>Eukaryota</taxon>
        <taxon>Fungi</taxon>
        <taxon>Dikarya</taxon>
        <taxon>Ascomycota</taxon>
        <taxon>Pezizomycotina</taxon>
        <taxon>Dothideomycetes</taxon>
        <taxon>Pleosporomycetidae</taxon>
        <taxon>Pleosporales</taxon>
        <taxon>Lindgomycetaceae</taxon>
        <taxon>Lindgomyces</taxon>
    </lineage>
</organism>
<sequence length="738" mass="83087">MPRNDIFVSSHALSRHDVRSEALEIPSWAGISRLDTAAWQFTASAVDVRKGAEAGCGGCEVLKKGLEGIAPLHSEAEERNKMNQGDSILWFENEMIELKVVFCAGQVLRVYVDEMKNGKDEDEDGALGGPLYEPPRFVERYLGMFEFYCLPGMKCCPWTTIGSSMTLEDPYLDSEPWEGGPVQHVPENPRLDAGIKMIRRWVADCNEQHGDCKNVASLSDDFTLPKRVLDVGEDENSIRLLELENAYANKAISLQDTSYIALSHCWGQSQHLVTTTVTLGQRKQSISWESLPKTFQDSILITRILGLKYIWIDSLCIIQDSLQDWEMEAAKMGDIYNNAYLVISATGSVDGDGGCFFHRPGYTKIDVKDNESASAQIYVRRWKSHAPFGWNTPLRKTGMWRANRAGWRTDTSGEYPLFSRAWCFQERMLGTRVLHFAKGEMVFECLAAMQCECGSMSDYVGDPLLHSRGILRYARTGSARAAGGYGSDDLFAIWGDIVVEYSRKRITYATDMFPALAGIARKWSTLVGGRYLAGIWSSDILRGLLWKSTEPDPEHDNDTYLAPSWSWANIRRGIDWIPGGQATKYYIEIDLAKTQCIHHGFNHFGRLKDGALFLKGPVVTGTLISIDKNTDREPTGYVKTVGLWTTSFAVDNVRRCERRMDGEVLVLRYCTDVLDEKTGRGFGRALILGSVPEEVVTKRLEDVRKWNGGVYERLGITEYWSGDDWSGETMEDRSLYII</sequence>
<protein>
    <submittedName>
        <fullName evidence="1">HET-domain-containing protein</fullName>
    </submittedName>
</protein>
<gene>
    <name evidence="1" type="ORF">BDR25DRAFT_290144</name>
</gene>
<name>A0ACB6QQN2_9PLEO</name>
<proteinExistence type="predicted"/>
<evidence type="ECO:0000313" key="2">
    <source>
        <dbReference type="Proteomes" id="UP000799755"/>
    </source>
</evidence>
<comment type="caution">
    <text evidence="1">The sequence shown here is derived from an EMBL/GenBank/DDBJ whole genome shotgun (WGS) entry which is preliminary data.</text>
</comment>
<dbReference type="EMBL" id="MU003515">
    <property type="protein sequence ID" value="KAF2468471.1"/>
    <property type="molecule type" value="Genomic_DNA"/>
</dbReference>
<accession>A0ACB6QQN2</accession>